<evidence type="ECO:0000256" key="1">
    <source>
        <dbReference type="ARBA" id="ARBA00022491"/>
    </source>
</evidence>
<sequence length="327" mass="36435">MTSIRDVAKLAGVSPSTVSRVINGTAKVDEEKMQRVLNAISETGFKPNEVARSLFKKSSRIIGVIAPDIENPFFTEMAKAIEGEAYARGYRMTLCYSENKPEKEKESIRMLSRMNADGIILMTNNEEIDAEVKDCGIPVVAVDRRINADGELAFVEADHYEGGKLAARHLIQCGCRNIVNISGPQKYSSARDRYRGYVDTCKQYGREVQNLECEYSFDQGQLVAEEILNRYPAVDGIISCNDMVAISVFKVLRRHGYQIPEDVQIIGFDNVALAHLITPELTTIRQPIADMGKTAVQCIISYATGGRVTRVNKFPVTLIKRETTIIK</sequence>
<dbReference type="Pfam" id="PF00356">
    <property type="entry name" value="LacI"/>
    <property type="match status" value="1"/>
</dbReference>
<feature type="domain" description="HTH cro/C1-type" evidence="6">
    <location>
        <begin position="3"/>
        <end position="45"/>
    </location>
</feature>
<dbReference type="Pfam" id="PF00532">
    <property type="entry name" value="Peripla_BP_1"/>
    <property type="match status" value="1"/>
</dbReference>
<dbReference type="PROSITE" id="PS50943">
    <property type="entry name" value="HTH_CROC1"/>
    <property type="match status" value="1"/>
</dbReference>
<dbReference type="InterPro" id="IPR001387">
    <property type="entry name" value="Cro/C1-type_HTH"/>
</dbReference>
<dbReference type="InterPro" id="IPR001761">
    <property type="entry name" value="Peripla_BP/Lac1_sug-bd_dom"/>
</dbReference>
<proteinExistence type="predicted"/>
<dbReference type="GO" id="GO:0003700">
    <property type="term" value="F:DNA-binding transcription factor activity"/>
    <property type="evidence" value="ECO:0007669"/>
    <property type="project" value="TreeGrafter"/>
</dbReference>
<keyword evidence="1" id="KW-0678">Repressor</keyword>
<keyword evidence="2" id="KW-0805">Transcription regulation</keyword>
<organism evidence="7 8">
    <name type="scientific">Blautia obeum</name>
    <dbReference type="NCBI Taxonomy" id="40520"/>
    <lineage>
        <taxon>Bacteria</taxon>
        <taxon>Bacillati</taxon>
        <taxon>Bacillota</taxon>
        <taxon>Clostridia</taxon>
        <taxon>Lachnospirales</taxon>
        <taxon>Lachnospiraceae</taxon>
        <taxon>Blautia</taxon>
    </lineage>
</organism>
<dbReference type="SUPFAM" id="SSF53822">
    <property type="entry name" value="Periplasmic binding protein-like I"/>
    <property type="match status" value="1"/>
</dbReference>
<dbReference type="CDD" id="cd01392">
    <property type="entry name" value="HTH_LacI"/>
    <property type="match status" value="1"/>
</dbReference>
<evidence type="ECO:0000259" key="6">
    <source>
        <dbReference type="PROSITE" id="PS50943"/>
    </source>
</evidence>
<dbReference type="SMART" id="SM00354">
    <property type="entry name" value="HTH_LACI"/>
    <property type="match status" value="1"/>
</dbReference>
<dbReference type="SUPFAM" id="SSF47413">
    <property type="entry name" value="lambda repressor-like DNA-binding domains"/>
    <property type="match status" value="1"/>
</dbReference>
<dbReference type="PANTHER" id="PTHR30146:SF95">
    <property type="entry name" value="RIBOSE OPERON REPRESSOR"/>
    <property type="match status" value="1"/>
</dbReference>
<keyword evidence="4" id="KW-0804">Transcription</keyword>
<gene>
    <name evidence="7" type="primary">degA_2</name>
    <name evidence="7" type="ORF">ERS852476_00693</name>
</gene>
<protein>
    <submittedName>
        <fullName evidence="7">Degradation activator</fullName>
    </submittedName>
</protein>
<dbReference type="EMBL" id="CYZP01000004">
    <property type="protein sequence ID" value="CUN64271.1"/>
    <property type="molecule type" value="Genomic_DNA"/>
</dbReference>
<name>A0A173YJB0_9FIRM</name>
<evidence type="ECO:0000313" key="7">
    <source>
        <dbReference type="EMBL" id="CUN64271.1"/>
    </source>
</evidence>
<dbReference type="Gene3D" id="3.40.50.2300">
    <property type="match status" value="2"/>
</dbReference>
<dbReference type="Gene3D" id="1.10.260.40">
    <property type="entry name" value="lambda repressor-like DNA-binding domains"/>
    <property type="match status" value="1"/>
</dbReference>
<dbReference type="InterPro" id="IPR010982">
    <property type="entry name" value="Lambda_DNA-bd_dom_sf"/>
</dbReference>
<evidence type="ECO:0000256" key="4">
    <source>
        <dbReference type="ARBA" id="ARBA00023163"/>
    </source>
</evidence>
<dbReference type="PRINTS" id="PR00036">
    <property type="entry name" value="HTHLACI"/>
</dbReference>
<dbReference type="AlphaFoldDB" id="A0A173YJB0"/>
<dbReference type="Proteomes" id="UP000095645">
    <property type="component" value="Unassembled WGS sequence"/>
</dbReference>
<feature type="domain" description="HTH lacI-type" evidence="5">
    <location>
        <begin position="2"/>
        <end position="56"/>
    </location>
</feature>
<dbReference type="GO" id="GO:0000976">
    <property type="term" value="F:transcription cis-regulatory region binding"/>
    <property type="evidence" value="ECO:0007669"/>
    <property type="project" value="TreeGrafter"/>
</dbReference>
<dbReference type="PROSITE" id="PS00356">
    <property type="entry name" value="HTH_LACI_1"/>
    <property type="match status" value="1"/>
</dbReference>
<reference evidence="7 8" key="1">
    <citation type="submission" date="2015-09" db="EMBL/GenBank/DDBJ databases">
        <authorList>
            <consortium name="Pathogen Informatics"/>
        </authorList>
    </citation>
    <scope>NUCLEOTIDE SEQUENCE [LARGE SCALE GENOMIC DNA]</scope>
    <source>
        <strain evidence="7 8">2789STDY5834861</strain>
    </source>
</reference>
<dbReference type="InterPro" id="IPR000843">
    <property type="entry name" value="HTH_LacI"/>
</dbReference>
<dbReference type="PANTHER" id="PTHR30146">
    <property type="entry name" value="LACI-RELATED TRANSCRIPTIONAL REPRESSOR"/>
    <property type="match status" value="1"/>
</dbReference>
<dbReference type="InterPro" id="IPR028082">
    <property type="entry name" value="Peripla_BP_I"/>
</dbReference>
<evidence type="ECO:0000256" key="3">
    <source>
        <dbReference type="ARBA" id="ARBA00023125"/>
    </source>
</evidence>
<evidence type="ECO:0000313" key="8">
    <source>
        <dbReference type="Proteomes" id="UP000095645"/>
    </source>
</evidence>
<keyword evidence="3" id="KW-0238">DNA-binding</keyword>
<evidence type="ECO:0000259" key="5">
    <source>
        <dbReference type="PROSITE" id="PS50932"/>
    </source>
</evidence>
<accession>A0A173YJB0</accession>
<evidence type="ECO:0000256" key="2">
    <source>
        <dbReference type="ARBA" id="ARBA00023015"/>
    </source>
</evidence>
<dbReference type="CDD" id="cd06291">
    <property type="entry name" value="PBP1_Qymf-like"/>
    <property type="match status" value="1"/>
</dbReference>
<dbReference type="PROSITE" id="PS50932">
    <property type="entry name" value="HTH_LACI_2"/>
    <property type="match status" value="1"/>
</dbReference>